<reference evidence="4 5" key="1">
    <citation type="journal article" date="2017" name="G3 (Bethesda)">
        <title>First Draft Genome Sequence of the Pathogenic Fungus Lomentospora prolificans (Formerly Scedosporium prolificans).</title>
        <authorList>
            <person name="Luo R."/>
            <person name="Zimin A."/>
            <person name="Workman R."/>
            <person name="Fan Y."/>
            <person name="Pertea G."/>
            <person name="Grossman N."/>
            <person name="Wear M.P."/>
            <person name="Jia B."/>
            <person name="Miller H."/>
            <person name="Casadevall A."/>
            <person name="Timp W."/>
            <person name="Zhang S.X."/>
            <person name="Salzberg S.L."/>
        </authorList>
    </citation>
    <scope>NUCLEOTIDE SEQUENCE [LARGE SCALE GENOMIC DNA]</scope>
    <source>
        <strain evidence="4 5">JHH-5317</strain>
    </source>
</reference>
<feature type="domain" description="F-box" evidence="3">
    <location>
        <begin position="146"/>
        <end position="191"/>
    </location>
</feature>
<dbReference type="AlphaFoldDB" id="A0A2N3MZJ2"/>
<dbReference type="VEuPathDB" id="FungiDB:jhhlp_008117"/>
<dbReference type="STRING" id="41688.A0A2N3MZJ2"/>
<evidence type="ECO:0000256" key="1">
    <source>
        <dbReference type="SAM" id="MobiDB-lite"/>
    </source>
</evidence>
<feature type="compositionally biased region" description="Acidic residues" evidence="1">
    <location>
        <begin position="31"/>
        <end position="42"/>
    </location>
</feature>
<evidence type="ECO:0000259" key="3">
    <source>
        <dbReference type="PROSITE" id="PS50181"/>
    </source>
</evidence>
<sequence>MPPDLALRPARDRLAAFLQSVFSTLHSGDVASDDEDDGEDLEAAATGLSDDDAEADGDGDDVDDVTTISSSSSLSSSTSEESLSIPVLPDPPRRAHTSVSRRDSRARKSKSLAALPSFSNSGLQKYRPGLRTGPGSSRSASRTQSSLNITDLPIELQVLIISELDFADVQQLRLSNRFYHSLITKSLLRDIYGVTLEGVILSHCHLCLRRNPSRNALLYADITHPKYPFCSRCVDCAVRRNELTPGCRVSMGNFRSAWVCRWCGYPVLLSSAWNHPDFHKRCYSWYGSTLLAYLALGWIQFCIVIVGAALCLRYFKSDKRVLIPCILSLLMAFVPLILINMRRPMTDRTYHWSLGFELTLLGLWIAPTYAISSTITSPDFNVTQSTIATLAFCGLNLLFRLFNTLGNLILLSEFKFWRRKKPDLPLTHRFINCVVAGLVFWTYPRAIEQSYTPHRTKSSWSK</sequence>
<dbReference type="EMBL" id="NLAX01001584">
    <property type="protein sequence ID" value="PKS05599.1"/>
    <property type="molecule type" value="Genomic_DNA"/>
</dbReference>
<feature type="transmembrane region" description="Helical" evidence="2">
    <location>
        <begin position="387"/>
        <end position="411"/>
    </location>
</feature>
<keyword evidence="2" id="KW-0812">Transmembrane</keyword>
<dbReference type="Pfam" id="PF00646">
    <property type="entry name" value="F-box"/>
    <property type="match status" value="1"/>
</dbReference>
<dbReference type="OrthoDB" id="4759647at2759"/>
<gene>
    <name evidence="4" type="ORF">jhhlp_008117</name>
</gene>
<keyword evidence="2" id="KW-0472">Membrane</keyword>
<dbReference type="Proteomes" id="UP000233524">
    <property type="component" value="Unassembled WGS sequence"/>
</dbReference>
<feature type="transmembrane region" description="Helical" evidence="2">
    <location>
        <begin position="290"/>
        <end position="315"/>
    </location>
</feature>
<protein>
    <recommendedName>
        <fullName evidence="3">F-box domain-containing protein</fullName>
    </recommendedName>
</protein>
<dbReference type="PROSITE" id="PS50181">
    <property type="entry name" value="FBOX"/>
    <property type="match status" value="1"/>
</dbReference>
<name>A0A2N3MZJ2_9PEZI</name>
<feature type="transmembrane region" description="Helical" evidence="2">
    <location>
        <begin position="321"/>
        <end position="340"/>
    </location>
</feature>
<feature type="compositionally biased region" description="Acidic residues" evidence="1">
    <location>
        <begin position="49"/>
        <end position="64"/>
    </location>
</feature>
<comment type="caution">
    <text evidence="4">The sequence shown here is derived from an EMBL/GenBank/DDBJ whole genome shotgun (WGS) entry which is preliminary data.</text>
</comment>
<evidence type="ECO:0000313" key="5">
    <source>
        <dbReference type="Proteomes" id="UP000233524"/>
    </source>
</evidence>
<keyword evidence="5" id="KW-1185">Reference proteome</keyword>
<feature type="transmembrane region" description="Helical" evidence="2">
    <location>
        <begin position="352"/>
        <end position="375"/>
    </location>
</feature>
<keyword evidence="2" id="KW-1133">Transmembrane helix</keyword>
<feature type="region of interest" description="Disordered" evidence="1">
    <location>
        <begin position="28"/>
        <end position="144"/>
    </location>
</feature>
<organism evidence="4 5">
    <name type="scientific">Lomentospora prolificans</name>
    <dbReference type="NCBI Taxonomy" id="41688"/>
    <lineage>
        <taxon>Eukaryota</taxon>
        <taxon>Fungi</taxon>
        <taxon>Dikarya</taxon>
        <taxon>Ascomycota</taxon>
        <taxon>Pezizomycotina</taxon>
        <taxon>Sordariomycetes</taxon>
        <taxon>Hypocreomycetidae</taxon>
        <taxon>Microascales</taxon>
        <taxon>Microascaceae</taxon>
        <taxon>Lomentospora</taxon>
    </lineage>
</organism>
<accession>A0A2N3MZJ2</accession>
<feature type="compositionally biased region" description="Low complexity" evidence="1">
    <location>
        <begin position="65"/>
        <end position="85"/>
    </location>
</feature>
<dbReference type="InterPro" id="IPR001810">
    <property type="entry name" value="F-box_dom"/>
</dbReference>
<proteinExistence type="predicted"/>
<dbReference type="InParanoid" id="A0A2N3MZJ2"/>
<evidence type="ECO:0000256" key="2">
    <source>
        <dbReference type="SAM" id="Phobius"/>
    </source>
</evidence>
<evidence type="ECO:0000313" key="4">
    <source>
        <dbReference type="EMBL" id="PKS05599.1"/>
    </source>
</evidence>